<feature type="transmembrane region" description="Helical" evidence="2">
    <location>
        <begin position="30"/>
        <end position="50"/>
    </location>
</feature>
<feature type="region of interest" description="Disordered" evidence="1">
    <location>
        <begin position="289"/>
        <end position="385"/>
    </location>
</feature>
<dbReference type="STRING" id="543379.A0A232F5D1"/>
<sequence length="637" mass="71434">MVLAQLKSSRYGILFQREAMSGSRLGRGRVGRLALLGGGALSIVFIVYLYRSTSAEMARLRDLHVKCAQQQEALAAQLQVLYEYKVQLEKTLSNEKSSNAAAKEELQQKASRERSLRDKDSLEAMQRFNSLQQNYKLLQTEHQDLKEDCKKKEDVALNNIKSLESRLQEVRAQLQESKNQLKKAGEEKEKSMENLKNKYEQVVQDKETIEEKYNNLKKATGENNGDVERLRKQVIQLQRELEETKKSPHFSVGGLPVENSQVMPRHAKDIDNNVADNSVKSAAALENNQMQVVRPSSQQQVSRPSDELQGGQNPQPLQAPQNHRHLDDTDNTVHNNNNKVNKDDSANNINNKNDDSLPNEPKSDVRFESRNGNIVPVGPNDARDQYALPIPYENQEQQRLNNEQQQQAPTKMIDSQQEEAEQPKQVLAPPNNTGISSSKLSAAVPPALQSPSESSSKSSSSSSTSTAKPATKVKLPQGVPPIPRLPEPKPEEDQLQAEKKESAGQAPPPLKPAVEVPVIAAEPDQPKKSADEVANDELEAQPQQNAQPRHVGEQILDRHEVDSWYKVKPGVQEVGDPHHIDKNGFENAGGNEDVEQYDDYNYKEPQNKNGDLHLEEGEDEREDEDDYMPNMNAVKHE</sequence>
<accession>A0A232F5D1</accession>
<comment type="caution">
    <text evidence="3">The sequence shown here is derived from an EMBL/GenBank/DDBJ whole genome shotgun (WGS) entry which is preliminary data.</text>
</comment>
<evidence type="ECO:0000256" key="2">
    <source>
        <dbReference type="SAM" id="Phobius"/>
    </source>
</evidence>
<organism evidence="3 4">
    <name type="scientific">Trichomalopsis sarcophagae</name>
    <dbReference type="NCBI Taxonomy" id="543379"/>
    <lineage>
        <taxon>Eukaryota</taxon>
        <taxon>Metazoa</taxon>
        <taxon>Ecdysozoa</taxon>
        <taxon>Arthropoda</taxon>
        <taxon>Hexapoda</taxon>
        <taxon>Insecta</taxon>
        <taxon>Pterygota</taxon>
        <taxon>Neoptera</taxon>
        <taxon>Endopterygota</taxon>
        <taxon>Hymenoptera</taxon>
        <taxon>Apocrita</taxon>
        <taxon>Proctotrupomorpha</taxon>
        <taxon>Chalcidoidea</taxon>
        <taxon>Pteromalidae</taxon>
        <taxon>Pteromalinae</taxon>
        <taxon>Trichomalopsis</taxon>
    </lineage>
</organism>
<feature type="compositionally biased region" description="Low complexity" evidence="1">
    <location>
        <begin position="397"/>
        <end position="407"/>
    </location>
</feature>
<feature type="compositionally biased region" description="Acidic residues" evidence="1">
    <location>
        <begin position="616"/>
        <end position="627"/>
    </location>
</feature>
<feature type="region of interest" description="Disordered" evidence="1">
    <location>
        <begin position="572"/>
        <end position="637"/>
    </location>
</feature>
<protein>
    <recommendedName>
        <fullName evidence="5">Golgi integral membrane protein 4</fullName>
    </recommendedName>
</protein>
<dbReference type="AlphaFoldDB" id="A0A232F5D1"/>
<keyword evidence="4" id="KW-1185">Reference proteome</keyword>
<dbReference type="PANTHER" id="PTHR22909:SF24">
    <property type="entry name" value="GOLGI INTEGRAL MEMBRANE PROTEIN 4-RELATED"/>
    <property type="match status" value="1"/>
</dbReference>
<feature type="compositionally biased region" description="Polar residues" evidence="1">
    <location>
        <begin position="310"/>
        <end position="321"/>
    </location>
</feature>
<dbReference type="Proteomes" id="UP000215335">
    <property type="component" value="Unassembled WGS sequence"/>
</dbReference>
<name>A0A232F5D1_9HYME</name>
<feature type="region of interest" description="Disordered" evidence="1">
    <location>
        <begin position="242"/>
        <end position="262"/>
    </location>
</feature>
<keyword evidence="2" id="KW-1133">Transmembrane helix</keyword>
<evidence type="ECO:0000313" key="3">
    <source>
        <dbReference type="EMBL" id="OXU26014.1"/>
    </source>
</evidence>
<reference evidence="3 4" key="1">
    <citation type="journal article" date="2017" name="Curr. Biol.">
        <title>The Evolution of Venom by Co-option of Single-Copy Genes.</title>
        <authorList>
            <person name="Martinson E.O."/>
            <person name="Mrinalini"/>
            <person name="Kelkar Y.D."/>
            <person name="Chang C.H."/>
            <person name="Werren J.H."/>
        </authorList>
    </citation>
    <scope>NUCLEOTIDE SEQUENCE [LARGE SCALE GENOMIC DNA]</scope>
    <source>
        <strain evidence="3 4">Alberta</strain>
        <tissue evidence="3">Whole body</tissue>
    </source>
</reference>
<proteinExistence type="predicted"/>
<evidence type="ECO:0000313" key="4">
    <source>
        <dbReference type="Proteomes" id="UP000215335"/>
    </source>
</evidence>
<feature type="compositionally biased region" description="Low complexity" evidence="1">
    <location>
        <begin position="291"/>
        <end position="303"/>
    </location>
</feature>
<feature type="compositionally biased region" description="Basic and acidic residues" evidence="1">
    <location>
        <begin position="486"/>
        <end position="502"/>
    </location>
</feature>
<dbReference type="OrthoDB" id="6288648at2759"/>
<evidence type="ECO:0008006" key="5">
    <source>
        <dbReference type="Google" id="ProtNLM"/>
    </source>
</evidence>
<feature type="compositionally biased region" description="Polar residues" evidence="1">
    <location>
        <begin position="430"/>
        <end position="440"/>
    </location>
</feature>
<evidence type="ECO:0000256" key="1">
    <source>
        <dbReference type="SAM" id="MobiDB-lite"/>
    </source>
</evidence>
<keyword evidence="2" id="KW-0812">Transmembrane</keyword>
<gene>
    <name evidence="3" type="ORF">TSAR_011324</name>
</gene>
<dbReference type="InterPro" id="IPR042336">
    <property type="entry name" value="GOLIM4"/>
</dbReference>
<feature type="compositionally biased region" description="Low complexity" evidence="1">
    <location>
        <begin position="450"/>
        <end position="472"/>
    </location>
</feature>
<dbReference type="GO" id="GO:0000139">
    <property type="term" value="C:Golgi membrane"/>
    <property type="evidence" value="ECO:0007669"/>
    <property type="project" value="InterPro"/>
</dbReference>
<dbReference type="EMBL" id="NNAY01000901">
    <property type="protein sequence ID" value="OXU26014.1"/>
    <property type="molecule type" value="Genomic_DNA"/>
</dbReference>
<feature type="compositionally biased region" description="Basic and acidic residues" evidence="1">
    <location>
        <begin position="102"/>
        <end position="119"/>
    </location>
</feature>
<feature type="compositionally biased region" description="Basic and acidic residues" evidence="1">
    <location>
        <begin position="575"/>
        <end position="584"/>
    </location>
</feature>
<feature type="region of interest" description="Disordered" evidence="1">
    <location>
        <begin position="397"/>
        <end position="553"/>
    </location>
</feature>
<feature type="compositionally biased region" description="Basic and acidic residues" evidence="1">
    <location>
        <begin position="600"/>
        <end position="615"/>
    </location>
</feature>
<dbReference type="PANTHER" id="PTHR22909">
    <property type="entry name" value="GOLGI INTEGRAL MEMBRANE PROTEIN 4"/>
    <property type="match status" value="1"/>
</dbReference>
<feature type="region of interest" description="Disordered" evidence="1">
    <location>
        <begin position="97"/>
        <end position="119"/>
    </location>
</feature>
<keyword evidence="2" id="KW-0472">Membrane</keyword>